<organism evidence="2 3">
    <name type="scientific">Paraconiothyrium brasiliense</name>
    <dbReference type="NCBI Taxonomy" id="300254"/>
    <lineage>
        <taxon>Eukaryota</taxon>
        <taxon>Fungi</taxon>
        <taxon>Dikarya</taxon>
        <taxon>Ascomycota</taxon>
        <taxon>Pezizomycotina</taxon>
        <taxon>Dothideomycetes</taxon>
        <taxon>Pleosporomycetidae</taxon>
        <taxon>Pleosporales</taxon>
        <taxon>Massarineae</taxon>
        <taxon>Didymosphaeriaceae</taxon>
        <taxon>Paraconiothyrium</taxon>
    </lineage>
</organism>
<accession>A0ABR3R8T0</accession>
<reference evidence="2 3" key="1">
    <citation type="submission" date="2024-02" db="EMBL/GenBank/DDBJ databases">
        <title>De novo assembly and annotation of 12 fungi associated with fruit tree decline syndrome in Ontario, Canada.</title>
        <authorList>
            <person name="Sulman M."/>
            <person name="Ellouze W."/>
            <person name="Ilyukhin E."/>
        </authorList>
    </citation>
    <scope>NUCLEOTIDE SEQUENCE [LARGE SCALE GENOMIC DNA]</scope>
    <source>
        <strain evidence="2 3">M42-189</strain>
    </source>
</reference>
<dbReference type="EMBL" id="JAKJXO020000009">
    <property type="protein sequence ID" value="KAL1600816.1"/>
    <property type="molecule type" value="Genomic_DNA"/>
</dbReference>
<evidence type="ECO:0000256" key="1">
    <source>
        <dbReference type="SAM" id="MobiDB-lite"/>
    </source>
</evidence>
<feature type="compositionally biased region" description="Polar residues" evidence="1">
    <location>
        <begin position="85"/>
        <end position="101"/>
    </location>
</feature>
<protein>
    <recommendedName>
        <fullName evidence="4">DUF904 domain-containing protein</fullName>
    </recommendedName>
</protein>
<feature type="region of interest" description="Disordered" evidence="1">
    <location>
        <begin position="75"/>
        <end position="112"/>
    </location>
</feature>
<name>A0ABR3R8T0_9PLEO</name>
<comment type="caution">
    <text evidence="2">The sequence shown here is derived from an EMBL/GenBank/DDBJ whole genome shotgun (WGS) entry which is preliminary data.</text>
</comment>
<gene>
    <name evidence="2" type="ORF">SLS60_007204</name>
</gene>
<dbReference type="Proteomes" id="UP001521785">
    <property type="component" value="Unassembled WGS sequence"/>
</dbReference>
<sequence>MSTSNTTAEQLQAQLDAVVKQVETLRSDRHRYLKETVDASDMIRELREEADKNSDHMHQLQAQNRMLKNRNHELEEAQKTAIPSDHSTIGVNDNITATTSPPVALNARAQKP</sequence>
<evidence type="ECO:0008006" key="4">
    <source>
        <dbReference type="Google" id="ProtNLM"/>
    </source>
</evidence>
<keyword evidence="3" id="KW-1185">Reference proteome</keyword>
<evidence type="ECO:0000313" key="2">
    <source>
        <dbReference type="EMBL" id="KAL1600816.1"/>
    </source>
</evidence>
<evidence type="ECO:0000313" key="3">
    <source>
        <dbReference type="Proteomes" id="UP001521785"/>
    </source>
</evidence>
<proteinExistence type="predicted"/>